<keyword evidence="4" id="KW-0274">FAD</keyword>
<evidence type="ECO:0000256" key="1">
    <source>
        <dbReference type="ARBA" id="ARBA00001974"/>
    </source>
</evidence>
<dbReference type="Proteomes" id="UP000588647">
    <property type="component" value="Unassembled WGS sequence"/>
</dbReference>
<keyword evidence="3" id="KW-0285">Flavoprotein</keyword>
<dbReference type="Gene3D" id="3.50.50.60">
    <property type="entry name" value="FAD/NAD(P)-binding domain"/>
    <property type="match status" value="2"/>
</dbReference>
<comment type="similarity">
    <text evidence="2">Belongs to the GMC oxidoreductase family.</text>
</comment>
<accession>A0A7W6MR98</accession>
<evidence type="ECO:0000256" key="3">
    <source>
        <dbReference type="ARBA" id="ARBA00022630"/>
    </source>
</evidence>
<gene>
    <name evidence="7" type="ORF">GGR03_003899</name>
</gene>
<keyword evidence="8" id="KW-1185">Reference proteome</keyword>
<name>A0A7W6MR98_9HYPH</name>
<evidence type="ECO:0000256" key="4">
    <source>
        <dbReference type="ARBA" id="ARBA00022827"/>
    </source>
</evidence>
<proteinExistence type="inferred from homology"/>
<evidence type="ECO:0000313" key="7">
    <source>
        <dbReference type="EMBL" id="MBB4004804.1"/>
    </source>
</evidence>
<dbReference type="InterPro" id="IPR051473">
    <property type="entry name" value="P2Ox-like"/>
</dbReference>
<evidence type="ECO:0000313" key="8">
    <source>
        <dbReference type="Proteomes" id="UP000588647"/>
    </source>
</evidence>
<keyword evidence="5" id="KW-0560">Oxidoreductase</keyword>
<dbReference type="Pfam" id="PF05199">
    <property type="entry name" value="GMC_oxred_C"/>
    <property type="match status" value="1"/>
</dbReference>
<dbReference type="GO" id="GO:0016614">
    <property type="term" value="F:oxidoreductase activity, acting on CH-OH group of donors"/>
    <property type="evidence" value="ECO:0007669"/>
    <property type="project" value="InterPro"/>
</dbReference>
<evidence type="ECO:0000256" key="2">
    <source>
        <dbReference type="ARBA" id="ARBA00010790"/>
    </source>
</evidence>
<protein>
    <submittedName>
        <fullName evidence="7">Choline dehydrogenase-like flavoprotein</fullName>
    </submittedName>
</protein>
<dbReference type="InterPro" id="IPR036188">
    <property type="entry name" value="FAD/NAD-bd_sf"/>
</dbReference>
<organism evidence="7 8">
    <name type="scientific">Aurantimonas endophytica</name>
    <dbReference type="NCBI Taxonomy" id="1522175"/>
    <lineage>
        <taxon>Bacteria</taxon>
        <taxon>Pseudomonadati</taxon>
        <taxon>Pseudomonadota</taxon>
        <taxon>Alphaproteobacteria</taxon>
        <taxon>Hyphomicrobiales</taxon>
        <taxon>Aurantimonadaceae</taxon>
        <taxon>Aurantimonas</taxon>
    </lineage>
</organism>
<dbReference type="EMBL" id="JACIEM010000005">
    <property type="protein sequence ID" value="MBB4004804.1"/>
    <property type="molecule type" value="Genomic_DNA"/>
</dbReference>
<dbReference type="RefSeq" id="WP_210292217.1">
    <property type="nucleotide sequence ID" value="NZ_JAAAMM010000005.1"/>
</dbReference>
<comment type="cofactor">
    <cofactor evidence="1">
        <name>FAD</name>
        <dbReference type="ChEBI" id="CHEBI:57692"/>
    </cofactor>
</comment>
<dbReference type="InterPro" id="IPR007867">
    <property type="entry name" value="GMC_OxRtase_C"/>
</dbReference>
<evidence type="ECO:0000256" key="5">
    <source>
        <dbReference type="ARBA" id="ARBA00023002"/>
    </source>
</evidence>
<feature type="domain" description="Glucose-methanol-choline oxidoreductase C-terminal" evidence="6">
    <location>
        <begin position="403"/>
        <end position="530"/>
    </location>
</feature>
<sequence>MSILHQPPGDGSVFDVCVIGSGPAGLAVALACEAGNLSTLILESGGMKQRGVASSLPPIRVLNRSVHAALDIATREGFGGTSRAWGGLCVPLDPIDFEARDWVPHSGWPITYPELARWYPEAAGFLDSGRKDLLADGGESSLADEETVTQNGYYARKASLAQVYGARVRHSKHLVLCLHSTVTGMDCDATGERISSLTVRGRDGSEKHVRARRYVLACGGLRSTALLLQLGRDRCACFPAETPLGRYYMGHLAGEIATVVFPDPMRAAEYLYKSDERGFIFQKRIKLADSVQRTSRILNTDFMLRLPPLADGRHGSPALSLLQLLALIPGLGGIAQSNRLSRTLDGRDPISASAHLRNLAVSPLTTANDLAALLRHVPTRNLPLLSFNRSGRYSLRYHAEQIPNPDSRVSLRDAADETSFPGLEVDFRYSDDDALSVIRSHELLDQALRRDRLGYLEYRHPPDQRFSAVLAQASDGYHQVGTTRMGSSPRLGVVDRDCRVYGMDNLYLASSSVFPTTGSANPTFPTVALALRLADHLASIH</sequence>
<dbReference type="AlphaFoldDB" id="A0A7W6MR98"/>
<comment type="caution">
    <text evidence="7">The sequence shown here is derived from an EMBL/GenBank/DDBJ whole genome shotgun (WGS) entry which is preliminary data.</text>
</comment>
<reference evidence="7 8" key="1">
    <citation type="submission" date="2020-08" db="EMBL/GenBank/DDBJ databases">
        <title>Genomic Encyclopedia of Type Strains, Phase IV (KMG-IV): sequencing the most valuable type-strain genomes for metagenomic binning, comparative biology and taxonomic classification.</title>
        <authorList>
            <person name="Goeker M."/>
        </authorList>
    </citation>
    <scope>NUCLEOTIDE SEQUENCE [LARGE SCALE GENOMIC DNA]</scope>
    <source>
        <strain evidence="7 8">DSM 103570</strain>
    </source>
</reference>
<dbReference type="SUPFAM" id="SSF51905">
    <property type="entry name" value="FAD/NAD(P)-binding domain"/>
    <property type="match status" value="1"/>
</dbReference>
<evidence type="ECO:0000259" key="6">
    <source>
        <dbReference type="Pfam" id="PF05199"/>
    </source>
</evidence>
<dbReference type="PANTHER" id="PTHR42784">
    <property type="entry name" value="PYRANOSE 2-OXIDASE"/>
    <property type="match status" value="1"/>
</dbReference>
<dbReference type="PANTHER" id="PTHR42784:SF1">
    <property type="entry name" value="PYRANOSE 2-OXIDASE"/>
    <property type="match status" value="1"/>
</dbReference>